<dbReference type="InterPro" id="IPR017853">
    <property type="entry name" value="GH"/>
</dbReference>
<gene>
    <name evidence="8" type="ORF">IAB44_05555</name>
</gene>
<feature type="domain" description="Glycoside hydrolase family 2" evidence="7">
    <location>
        <begin position="666"/>
        <end position="767"/>
    </location>
</feature>
<comment type="similarity">
    <text evidence="1">Belongs to the glycosyl hydrolase 2 family.</text>
</comment>
<dbReference type="SUPFAM" id="SSF49785">
    <property type="entry name" value="Galactose-binding domain-like"/>
    <property type="match status" value="2"/>
</dbReference>
<dbReference type="GO" id="GO:0004553">
    <property type="term" value="F:hydrolase activity, hydrolyzing O-glycosyl compounds"/>
    <property type="evidence" value="ECO:0007669"/>
    <property type="project" value="InterPro"/>
</dbReference>
<evidence type="ECO:0000259" key="7">
    <source>
        <dbReference type="Pfam" id="PF18565"/>
    </source>
</evidence>
<dbReference type="SUPFAM" id="SSF49303">
    <property type="entry name" value="beta-Galactosidase/glucuronidase domain"/>
    <property type="match status" value="1"/>
</dbReference>
<feature type="domain" description="Glycoside hydrolase family 2 catalytic" evidence="5">
    <location>
        <begin position="302"/>
        <end position="536"/>
    </location>
</feature>
<proteinExistence type="inferred from homology"/>
<dbReference type="PANTHER" id="PTHR42732">
    <property type="entry name" value="BETA-GALACTOSIDASE"/>
    <property type="match status" value="1"/>
</dbReference>
<dbReference type="InterPro" id="IPR006102">
    <property type="entry name" value="Ig-like_GH2"/>
</dbReference>
<dbReference type="Proteomes" id="UP000823935">
    <property type="component" value="Unassembled WGS sequence"/>
</dbReference>
<reference evidence="8" key="1">
    <citation type="submission" date="2020-10" db="EMBL/GenBank/DDBJ databases">
        <authorList>
            <person name="Gilroy R."/>
        </authorList>
    </citation>
    <scope>NUCLEOTIDE SEQUENCE</scope>
    <source>
        <strain evidence="8">CHK190-19873</strain>
    </source>
</reference>
<dbReference type="InterPro" id="IPR008979">
    <property type="entry name" value="Galactose-bd-like_sf"/>
</dbReference>
<dbReference type="Pfam" id="PF02836">
    <property type="entry name" value="Glyco_hydro_2_C"/>
    <property type="match status" value="1"/>
</dbReference>
<evidence type="ECO:0000256" key="2">
    <source>
        <dbReference type="ARBA" id="ARBA00022801"/>
    </source>
</evidence>
<evidence type="ECO:0000256" key="1">
    <source>
        <dbReference type="ARBA" id="ARBA00007401"/>
    </source>
</evidence>
<name>A0A9D1ERM0_9FIRM</name>
<evidence type="ECO:0000256" key="3">
    <source>
        <dbReference type="ARBA" id="ARBA00023295"/>
    </source>
</evidence>
<dbReference type="InterPro" id="IPR032311">
    <property type="entry name" value="DUF4982"/>
</dbReference>
<feature type="domain" description="DUF4982" evidence="6">
    <location>
        <begin position="596"/>
        <end position="653"/>
    </location>
</feature>
<dbReference type="InterPro" id="IPR051913">
    <property type="entry name" value="GH2_Domain-Containing"/>
</dbReference>
<dbReference type="SUPFAM" id="SSF51445">
    <property type="entry name" value="(Trans)glycosidases"/>
    <property type="match status" value="1"/>
</dbReference>
<dbReference type="PANTHER" id="PTHR42732:SF1">
    <property type="entry name" value="BETA-MANNOSIDASE"/>
    <property type="match status" value="1"/>
</dbReference>
<evidence type="ECO:0000259" key="6">
    <source>
        <dbReference type="Pfam" id="PF16355"/>
    </source>
</evidence>
<dbReference type="InterPro" id="IPR040605">
    <property type="entry name" value="Glyco_hydro2_dom5"/>
</dbReference>
<dbReference type="Gene3D" id="2.60.120.260">
    <property type="entry name" value="Galactose-binding domain-like"/>
    <property type="match status" value="2"/>
</dbReference>
<dbReference type="Pfam" id="PF16355">
    <property type="entry name" value="DUF4982"/>
    <property type="match status" value="1"/>
</dbReference>
<sequence length="930" mass="103282">MKHLNSQPGVYCMNRGWRFQRNDATVFPASVSHDAVYGFSKGGGAKGPAAPDCDDSGWERVNLPHDWVTAFAPHPEGRPSQGYKDRGIAWYRRRFVLDTEDKNSQILLEFEGMSCDAAVYVNGTLLRHSFSGYNSFAVDITDMANFGAVPNVVAVRIDASGWEGWWYEGAGIYRNVWLVKKPAAHIARNGVYARPVKKADGRWSLEIQAETENSFETEQVFSLRAELFSPEGESLGTDGIRGTLGGYETAVNTFRIEAGSPRLWSPETPVLYRARVTLDGPCGTDYLEVPVGFRTIELDSETGFWLNGENRKLKGFCNHQDHAGVGAAVPYSVKEYRIRKLKDLGADAYRCAHNPDPEILDICDRLGMLVMEENRAFSSSEENLRDLEGIVKNARNHPSVILYSVFNEEPLQGTGKGRRMAGRMRDTIRRLDPDRPVMGAFNGGYMEEEGAATILDAVGINYNPARYDDFHRKYPKIPLMGSETSSAFMVRGEYRTDREAHLINSYDDECAPWGNTVRDAWRMIAERPFVAGTFVWTGFDYRGEPTPFVWPSVATFFGTYDSCGFDKDACWYYRAFWKKEKRVHLVSPWESGKEPGEPVRVQVISNCSRVEVFAGDTLQGSLDIDLYGQNELTVPYSGERLTAVGYADGKEAARDVQEPAGEPAALVLEASQPALSQGGYEAVCVNVSLVDEKGHVIPNRDMEVRFSVADGELLGVGNGDPNSHEDDRGPCRRLFHGRAQAIAAAGEELAFGKKRGAITVTAQAGALCASIEIPVAEAAYIPYLPAVEEQAVEGWGMYYRLLDEMPKVGETKEANDMNSFEPVEFMGNPQPQLSEQQDKFGWYRTRLRLGASDEERYLYFPAVLGRAWIFLDGRAAACKEAPGEAHMVVRLDGVPAGEHILEVVIQNVNREWLKAGILAPVALRTGKPGE</sequence>
<dbReference type="AlphaFoldDB" id="A0A9D1ERM0"/>
<dbReference type="EMBL" id="DVIQ01000026">
    <property type="protein sequence ID" value="HIS31002.1"/>
    <property type="molecule type" value="Genomic_DNA"/>
</dbReference>
<comment type="caution">
    <text evidence="8">The sequence shown here is derived from an EMBL/GenBank/DDBJ whole genome shotgun (WGS) entry which is preliminary data.</text>
</comment>
<keyword evidence="2" id="KW-0378">Hydrolase</keyword>
<evidence type="ECO:0000259" key="4">
    <source>
        <dbReference type="Pfam" id="PF00703"/>
    </source>
</evidence>
<dbReference type="Pfam" id="PF00703">
    <property type="entry name" value="Glyco_hydro_2"/>
    <property type="match status" value="1"/>
</dbReference>
<dbReference type="Gene3D" id="3.20.20.80">
    <property type="entry name" value="Glycosidases"/>
    <property type="match status" value="1"/>
</dbReference>
<evidence type="ECO:0000259" key="5">
    <source>
        <dbReference type="Pfam" id="PF02836"/>
    </source>
</evidence>
<dbReference type="Pfam" id="PF18565">
    <property type="entry name" value="Glyco_hydro2_C5"/>
    <property type="match status" value="1"/>
</dbReference>
<protein>
    <submittedName>
        <fullName evidence="8">DUF4982 domain-containing protein</fullName>
    </submittedName>
</protein>
<organism evidence="8 9">
    <name type="scientific">Candidatus Limivivens intestinipullorum</name>
    <dbReference type="NCBI Taxonomy" id="2840858"/>
    <lineage>
        <taxon>Bacteria</taxon>
        <taxon>Bacillati</taxon>
        <taxon>Bacillota</taxon>
        <taxon>Clostridia</taxon>
        <taxon>Lachnospirales</taxon>
        <taxon>Lachnospiraceae</taxon>
        <taxon>Lachnospiraceae incertae sedis</taxon>
        <taxon>Candidatus Limivivens</taxon>
    </lineage>
</organism>
<dbReference type="Gene3D" id="2.60.40.10">
    <property type="entry name" value="Immunoglobulins"/>
    <property type="match status" value="3"/>
</dbReference>
<dbReference type="GO" id="GO:0005975">
    <property type="term" value="P:carbohydrate metabolic process"/>
    <property type="evidence" value="ECO:0007669"/>
    <property type="project" value="InterPro"/>
</dbReference>
<evidence type="ECO:0000313" key="8">
    <source>
        <dbReference type="EMBL" id="HIS31002.1"/>
    </source>
</evidence>
<evidence type="ECO:0000313" key="9">
    <source>
        <dbReference type="Proteomes" id="UP000823935"/>
    </source>
</evidence>
<dbReference type="InterPro" id="IPR013783">
    <property type="entry name" value="Ig-like_fold"/>
</dbReference>
<dbReference type="InterPro" id="IPR006103">
    <property type="entry name" value="Glyco_hydro_2_cat"/>
</dbReference>
<accession>A0A9D1ERM0</accession>
<dbReference type="InterPro" id="IPR036156">
    <property type="entry name" value="Beta-gal/glucu_dom_sf"/>
</dbReference>
<reference evidence="8" key="2">
    <citation type="journal article" date="2021" name="PeerJ">
        <title>Extensive microbial diversity within the chicken gut microbiome revealed by metagenomics and culture.</title>
        <authorList>
            <person name="Gilroy R."/>
            <person name="Ravi A."/>
            <person name="Getino M."/>
            <person name="Pursley I."/>
            <person name="Horton D.L."/>
            <person name="Alikhan N.F."/>
            <person name="Baker D."/>
            <person name="Gharbi K."/>
            <person name="Hall N."/>
            <person name="Watson M."/>
            <person name="Adriaenssens E.M."/>
            <person name="Foster-Nyarko E."/>
            <person name="Jarju S."/>
            <person name="Secka A."/>
            <person name="Antonio M."/>
            <person name="Oren A."/>
            <person name="Chaudhuri R.R."/>
            <person name="La Ragione R."/>
            <person name="Hildebrand F."/>
            <person name="Pallen M.J."/>
        </authorList>
    </citation>
    <scope>NUCLEOTIDE SEQUENCE</scope>
    <source>
        <strain evidence="8">CHK190-19873</strain>
    </source>
</reference>
<keyword evidence="3" id="KW-0326">Glycosidase</keyword>
<feature type="domain" description="Glycoside hydrolase family 2 immunoglobulin-like beta-sandwich" evidence="4">
    <location>
        <begin position="190"/>
        <end position="294"/>
    </location>
</feature>